<dbReference type="GO" id="GO:0016020">
    <property type="term" value="C:membrane"/>
    <property type="evidence" value="ECO:0007669"/>
    <property type="project" value="UniProtKB-SubCell"/>
</dbReference>
<dbReference type="SUPFAM" id="SSF103481">
    <property type="entry name" value="Multidrug resistance efflux transporter EmrE"/>
    <property type="match status" value="2"/>
</dbReference>
<dbReference type="InterPro" id="IPR000620">
    <property type="entry name" value="EamA_dom"/>
</dbReference>
<evidence type="ECO:0000313" key="9">
    <source>
        <dbReference type="Proteomes" id="UP000636505"/>
    </source>
</evidence>
<evidence type="ECO:0000259" key="7">
    <source>
        <dbReference type="Pfam" id="PF00892"/>
    </source>
</evidence>
<comment type="similarity">
    <text evidence="2">Belongs to the EamA transporter family.</text>
</comment>
<gene>
    <name evidence="8" type="ORF">IQ241_08590</name>
</gene>
<evidence type="ECO:0000256" key="1">
    <source>
        <dbReference type="ARBA" id="ARBA00004141"/>
    </source>
</evidence>
<feature type="domain" description="EamA" evidence="7">
    <location>
        <begin position="150"/>
        <end position="281"/>
    </location>
</feature>
<evidence type="ECO:0000256" key="2">
    <source>
        <dbReference type="ARBA" id="ARBA00007362"/>
    </source>
</evidence>
<feature type="transmembrane region" description="Helical" evidence="6">
    <location>
        <begin position="181"/>
        <end position="200"/>
    </location>
</feature>
<feature type="transmembrane region" description="Helical" evidence="6">
    <location>
        <begin position="235"/>
        <end position="259"/>
    </location>
</feature>
<accession>A0A8J7AWS8</accession>
<dbReference type="PANTHER" id="PTHR32322:SF9">
    <property type="entry name" value="AMINO-ACID METABOLITE EFFLUX PUMP-RELATED"/>
    <property type="match status" value="1"/>
</dbReference>
<sequence>MRIGLLLIGLAAISWGTTGTTLVLLQRVVVMNPLVVGFWRMALAAPLLLFLSSRQPRRQLAQVNGLTYLGMGACIATYQVCYFAAVPLAGVAVTALVAICSAPLFVALLAAWQLGERLTARLYTALALGLTGTTLLISGPQFAIAPRFPIGVALALGSGLSYAAYAVIAKAQVAKTAPLQVAALGFSAAALWLLPAIALQSSWADWWLALPYLLYLGVIATGIAYAIYMVGLLSVPVTVASIATLLEPLTAALIGVWFFREPLGSLGMVGAGLLVSAIAFVGATPGQYQ</sequence>
<dbReference type="Proteomes" id="UP000636505">
    <property type="component" value="Unassembled WGS sequence"/>
</dbReference>
<dbReference type="PANTHER" id="PTHR32322">
    <property type="entry name" value="INNER MEMBRANE TRANSPORTER"/>
    <property type="match status" value="1"/>
</dbReference>
<feature type="domain" description="EamA" evidence="7">
    <location>
        <begin position="3"/>
        <end position="137"/>
    </location>
</feature>
<feature type="transmembrane region" description="Helical" evidence="6">
    <location>
        <begin position="265"/>
        <end position="283"/>
    </location>
</feature>
<keyword evidence="3 6" id="KW-0812">Transmembrane</keyword>
<evidence type="ECO:0000256" key="6">
    <source>
        <dbReference type="SAM" id="Phobius"/>
    </source>
</evidence>
<feature type="transmembrane region" description="Helical" evidence="6">
    <location>
        <begin position="206"/>
        <end position="228"/>
    </location>
</feature>
<keyword evidence="4 6" id="KW-1133">Transmembrane helix</keyword>
<evidence type="ECO:0000256" key="3">
    <source>
        <dbReference type="ARBA" id="ARBA00022692"/>
    </source>
</evidence>
<organism evidence="8 9">
    <name type="scientific">Vasconcelosia minhoensis LEGE 07310</name>
    <dbReference type="NCBI Taxonomy" id="915328"/>
    <lineage>
        <taxon>Bacteria</taxon>
        <taxon>Bacillati</taxon>
        <taxon>Cyanobacteriota</taxon>
        <taxon>Cyanophyceae</taxon>
        <taxon>Nodosilineales</taxon>
        <taxon>Cymatolegaceae</taxon>
        <taxon>Vasconcelosia</taxon>
        <taxon>Vasconcelosia minhoensis</taxon>
    </lineage>
</organism>
<evidence type="ECO:0000313" key="8">
    <source>
        <dbReference type="EMBL" id="MBE9077352.1"/>
    </source>
</evidence>
<dbReference type="InterPro" id="IPR037185">
    <property type="entry name" value="EmrE-like"/>
</dbReference>
<dbReference type="InterPro" id="IPR050638">
    <property type="entry name" value="AA-Vitamin_Transporters"/>
</dbReference>
<feature type="transmembrane region" description="Helical" evidence="6">
    <location>
        <begin position="91"/>
        <end position="110"/>
    </location>
</feature>
<feature type="transmembrane region" description="Helical" evidence="6">
    <location>
        <begin position="122"/>
        <end position="144"/>
    </location>
</feature>
<feature type="transmembrane region" description="Helical" evidence="6">
    <location>
        <begin position="29"/>
        <end position="51"/>
    </location>
</feature>
<feature type="transmembrane region" description="Helical" evidence="6">
    <location>
        <begin position="63"/>
        <end position="85"/>
    </location>
</feature>
<dbReference type="RefSeq" id="WP_193906021.1">
    <property type="nucleotide sequence ID" value="NZ_JADEXG010000015.1"/>
</dbReference>
<keyword evidence="9" id="KW-1185">Reference proteome</keyword>
<evidence type="ECO:0000256" key="4">
    <source>
        <dbReference type="ARBA" id="ARBA00022989"/>
    </source>
</evidence>
<reference evidence="8" key="1">
    <citation type="submission" date="2020-10" db="EMBL/GenBank/DDBJ databases">
        <authorList>
            <person name="Castelo-Branco R."/>
            <person name="Eusebio N."/>
            <person name="Adriana R."/>
            <person name="Vieira A."/>
            <person name="Brugerolle De Fraissinette N."/>
            <person name="Rezende De Castro R."/>
            <person name="Schneider M.P."/>
            <person name="Vasconcelos V."/>
            <person name="Leao P.N."/>
        </authorList>
    </citation>
    <scope>NUCLEOTIDE SEQUENCE</scope>
    <source>
        <strain evidence="8">LEGE 07310</strain>
    </source>
</reference>
<comment type="subcellular location">
    <subcellularLocation>
        <location evidence="1">Membrane</location>
        <topology evidence="1">Multi-pass membrane protein</topology>
    </subcellularLocation>
</comment>
<proteinExistence type="inferred from homology"/>
<feature type="transmembrane region" description="Helical" evidence="6">
    <location>
        <begin position="150"/>
        <end position="169"/>
    </location>
</feature>
<name>A0A8J7AWS8_9CYAN</name>
<dbReference type="EMBL" id="JADEXG010000015">
    <property type="protein sequence ID" value="MBE9077352.1"/>
    <property type="molecule type" value="Genomic_DNA"/>
</dbReference>
<comment type="caution">
    <text evidence="8">The sequence shown here is derived from an EMBL/GenBank/DDBJ whole genome shotgun (WGS) entry which is preliminary data.</text>
</comment>
<keyword evidence="5 6" id="KW-0472">Membrane</keyword>
<dbReference type="AlphaFoldDB" id="A0A8J7AWS8"/>
<dbReference type="Pfam" id="PF00892">
    <property type="entry name" value="EamA"/>
    <property type="match status" value="2"/>
</dbReference>
<evidence type="ECO:0000256" key="5">
    <source>
        <dbReference type="ARBA" id="ARBA00023136"/>
    </source>
</evidence>
<protein>
    <submittedName>
        <fullName evidence="8">DMT family transporter</fullName>
    </submittedName>
</protein>